<protein>
    <submittedName>
        <fullName evidence="11">Uncharacterized protein</fullName>
    </submittedName>
</protein>
<name>A0A6A5HVJ0_CAERE</name>
<dbReference type="GO" id="GO:0071144">
    <property type="term" value="C:heteromeric SMAD protein complex"/>
    <property type="evidence" value="ECO:0007669"/>
    <property type="project" value="TreeGrafter"/>
</dbReference>
<reference evidence="11 12" key="1">
    <citation type="submission" date="2019-12" db="EMBL/GenBank/DDBJ databases">
        <title>Chromosome-level assembly of the Caenorhabditis remanei genome.</title>
        <authorList>
            <person name="Teterina A.A."/>
            <person name="Willis J.H."/>
            <person name="Phillips P.C."/>
        </authorList>
    </citation>
    <scope>NUCLEOTIDE SEQUENCE [LARGE SCALE GENOMIC DNA]</scope>
    <source>
        <strain evidence="11 12">PX506</strain>
        <tissue evidence="11">Whole organism</tissue>
    </source>
</reference>
<dbReference type="SUPFAM" id="SSF56366">
    <property type="entry name" value="SMAD MH1 domain"/>
    <property type="match status" value="1"/>
</dbReference>
<comment type="caution">
    <text evidence="11">The sequence shown here is derived from an EMBL/GenBank/DDBJ whole genome shotgun (WGS) entry which is preliminary data.</text>
</comment>
<dbReference type="KEGG" id="crq:GCK72_002639"/>
<keyword evidence="7" id="KW-0963">Cytoplasm</keyword>
<evidence type="ECO:0000256" key="3">
    <source>
        <dbReference type="ARBA" id="ARBA00022833"/>
    </source>
</evidence>
<dbReference type="InterPro" id="IPR001132">
    <property type="entry name" value="SMAD_dom_Dwarfin-type"/>
</dbReference>
<dbReference type="EMBL" id="WUAV01000001">
    <property type="protein sequence ID" value="KAF1770816.1"/>
    <property type="molecule type" value="Genomic_DNA"/>
</dbReference>
<dbReference type="InterPro" id="IPR017855">
    <property type="entry name" value="SMAD-like_dom_sf"/>
</dbReference>
<sequence length="560" mass="62964">MNEFSSVDDPKIEAMASKVLSETLLTDGDRTRAWAVKAVKNISRQAKKNNCFDVFFDAVIHENPGTRCCKARNDKIAGANGRLIILILRCFRFSHVRYDSQIKSMGSCRYQFDSSNRTICMNPWHYKLTELPKKPVAPIVVNKNLDYGEPPVRMDDPFEHGGIVWEQGRSSEEVEDMTWMNIPNVTIEGDEIKNLYDRHALEAVQEPGTYAEFNTPTSSNAPNGGPTISSNGTYPNFQSPVQSPVESPAQFNQQNGEQMVEEELNYRSGMSSPASHYGSPRMYPGNGVGTVDEEMMEDSERELASLNRNFPRNGNGRIMVPTYPNGRPITPIEHGGMFRGSIAELGELARRGVYECVEYEERANWLGLGYYEEGLHIGEPGSFRAQNVLIDGFTSTEMKSTNRFSVGFYTNPKRSVATSEVRSLIGRGVRLYLLGGECYAENLCNVPVFIQSISANLKNNFPMNTVSKLPPNGTMKLFDMYQFSKQLALAAERTYNDVHSLSRMCTIRMSFVKGWGEAYRRKSVIHSPVWVQIQLNNPMQWIDSVLTCMGAPPRQCSSRT</sequence>
<dbReference type="PROSITE" id="PS51076">
    <property type="entry name" value="MH2"/>
    <property type="match status" value="1"/>
</dbReference>
<comment type="similarity">
    <text evidence="1 7">Belongs to the dwarfin/SMAD family.</text>
</comment>
<keyword evidence="2" id="KW-0479">Metal-binding</keyword>
<dbReference type="CTD" id="9812626"/>
<evidence type="ECO:0000256" key="1">
    <source>
        <dbReference type="ARBA" id="ARBA00005545"/>
    </source>
</evidence>
<dbReference type="Pfam" id="PF03165">
    <property type="entry name" value="MH1"/>
    <property type="match status" value="1"/>
</dbReference>
<evidence type="ECO:0000256" key="8">
    <source>
        <dbReference type="SAM" id="MobiDB-lite"/>
    </source>
</evidence>
<dbReference type="InterPro" id="IPR003619">
    <property type="entry name" value="MAD_homology1_Dwarfin-type"/>
</dbReference>
<dbReference type="RefSeq" id="XP_053592170.1">
    <property type="nucleotide sequence ID" value="XM_053723525.1"/>
</dbReference>
<dbReference type="PROSITE" id="PS51075">
    <property type="entry name" value="MH1"/>
    <property type="match status" value="1"/>
</dbReference>
<dbReference type="AlphaFoldDB" id="A0A6A5HVJ0"/>
<dbReference type="SUPFAM" id="SSF49879">
    <property type="entry name" value="SMAD/FHA domain"/>
    <property type="match status" value="1"/>
</dbReference>
<keyword evidence="4 7" id="KW-0805">Transcription regulation</keyword>
<dbReference type="InterPro" id="IPR008984">
    <property type="entry name" value="SMAD_FHA_dom_sf"/>
</dbReference>
<dbReference type="GO" id="GO:0045944">
    <property type="term" value="P:positive regulation of transcription by RNA polymerase II"/>
    <property type="evidence" value="ECO:0007669"/>
    <property type="project" value="TreeGrafter"/>
</dbReference>
<evidence type="ECO:0000256" key="5">
    <source>
        <dbReference type="ARBA" id="ARBA00023163"/>
    </source>
</evidence>
<keyword evidence="6 7" id="KW-0539">Nucleus</keyword>
<dbReference type="GO" id="GO:0051239">
    <property type="term" value="P:regulation of multicellular organismal process"/>
    <property type="evidence" value="ECO:0007669"/>
    <property type="project" value="UniProtKB-ARBA"/>
</dbReference>
<dbReference type="GO" id="GO:0046872">
    <property type="term" value="F:metal ion binding"/>
    <property type="evidence" value="ECO:0007669"/>
    <property type="project" value="UniProtKB-KW"/>
</dbReference>
<dbReference type="GO" id="GO:0009653">
    <property type="term" value="P:anatomical structure morphogenesis"/>
    <property type="evidence" value="ECO:0007669"/>
    <property type="project" value="TreeGrafter"/>
</dbReference>
<dbReference type="GO" id="GO:0032924">
    <property type="term" value="P:activin receptor signaling pathway"/>
    <property type="evidence" value="ECO:0007669"/>
    <property type="project" value="TreeGrafter"/>
</dbReference>
<dbReference type="GO" id="GO:0000981">
    <property type="term" value="F:DNA-binding transcription factor activity, RNA polymerase II-specific"/>
    <property type="evidence" value="ECO:0007669"/>
    <property type="project" value="TreeGrafter"/>
</dbReference>
<keyword evidence="3" id="KW-0862">Zinc</keyword>
<keyword evidence="5 7" id="KW-0804">Transcription</keyword>
<dbReference type="Pfam" id="PF03166">
    <property type="entry name" value="MH2"/>
    <property type="match status" value="1"/>
</dbReference>
<evidence type="ECO:0000259" key="10">
    <source>
        <dbReference type="PROSITE" id="PS51076"/>
    </source>
</evidence>
<dbReference type="GO" id="GO:0030154">
    <property type="term" value="P:cell differentiation"/>
    <property type="evidence" value="ECO:0007669"/>
    <property type="project" value="TreeGrafter"/>
</dbReference>
<evidence type="ECO:0000256" key="4">
    <source>
        <dbReference type="ARBA" id="ARBA00023015"/>
    </source>
</evidence>
<gene>
    <name evidence="11" type="ORF">GCK72_002639</name>
</gene>
<dbReference type="Gene3D" id="2.60.200.10">
    <property type="match status" value="1"/>
</dbReference>
<dbReference type="Proteomes" id="UP000483820">
    <property type="component" value="Chromosome I"/>
</dbReference>
<dbReference type="SMART" id="SM00524">
    <property type="entry name" value="DWB"/>
    <property type="match status" value="1"/>
</dbReference>
<dbReference type="GeneID" id="9812626"/>
<feature type="compositionally biased region" description="Polar residues" evidence="8">
    <location>
        <begin position="212"/>
        <end position="248"/>
    </location>
</feature>
<evidence type="ECO:0000313" key="11">
    <source>
        <dbReference type="EMBL" id="KAF1770816.1"/>
    </source>
</evidence>
<comment type="subcellular location">
    <subcellularLocation>
        <location evidence="7">Cytoplasm</location>
    </subcellularLocation>
    <subcellularLocation>
        <location evidence="7">Nucleus</location>
    </subcellularLocation>
</comment>
<proteinExistence type="inferred from homology"/>
<feature type="region of interest" description="Disordered" evidence="8">
    <location>
        <begin position="210"/>
        <end position="248"/>
    </location>
</feature>
<organism evidence="11 12">
    <name type="scientific">Caenorhabditis remanei</name>
    <name type="common">Caenorhabditis vulgaris</name>
    <dbReference type="NCBI Taxonomy" id="31234"/>
    <lineage>
        <taxon>Eukaryota</taxon>
        <taxon>Metazoa</taxon>
        <taxon>Ecdysozoa</taxon>
        <taxon>Nematoda</taxon>
        <taxon>Chromadorea</taxon>
        <taxon>Rhabditida</taxon>
        <taxon>Rhabditina</taxon>
        <taxon>Rhabditomorpha</taxon>
        <taxon>Rhabditoidea</taxon>
        <taxon>Rhabditidae</taxon>
        <taxon>Peloderinae</taxon>
        <taxon>Caenorhabditis</taxon>
    </lineage>
</organism>
<dbReference type="GO" id="GO:0000978">
    <property type="term" value="F:RNA polymerase II cis-regulatory region sequence-specific DNA binding"/>
    <property type="evidence" value="ECO:0007669"/>
    <property type="project" value="TreeGrafter"/>
</dbReference>
<accession>A0A6A5HVJ0</accession>
<dbReference type="PANTHER" id="PTHR13703">
    <property type="entry name" value="SMAD"/>
    <property type="match status" value="1"/>
</dbReference>
<dbReference type="InterPro" id="IPR013019">
    <property type="entry name" value="MAD_homology_MH1"/>
</dbReference>
<dbReference type="PANTHER" id="PTHR13703:SF25">
    <property type="entry name" value="MOTHERS AGAINST DECAPENTAPLEGIC HOMOLOG"/>
    <property type="match status" value="1"/>
</dbReference>
<dbReference type="InterPro" id="IPR013790">
    <property type="entry name" value="Dwarfin"/>
</dbReference>
<dbReference type="GO" id="GO:0070411">
    <property type="term" value="F:I-SMAD binding"/>
    <property type="evidence" value="ECO:0007669"/>
    <property type="project" value="TreeGrafter"/>
</dbReference>
<dbReference type="GO" id="GO:0005737">
    <property type="term" value="C:cytoplasm"/>
    <property type="evidence" value="ECO:0007669"/>
    <property type="project" value="UniProtKB-SubCell"/>
</dbReference>
<evidence type="ECO:0000256" key="7">
    <source>
        <dbReference type="RuleBase" id="RU361195"/>
    </source>
</evidence>
<dbReference type="InterPro" id="IPR036578">
    <property type="entry name" value="SMAD_MH1_sf"/>
</dbReference>
<dbReference type="GO" id="GO:0050793">
    <property type="term" value="P:regulation of developmental process"/>
    <property type="evidence" value="ECO:0007669"/>
    <property type="project" value="UniProtKB-ARBA"/>
</dbReference>
<feature type="domain" description="MH2" evidence="10">
    <location>
        <begin position="365"/>
        <end position="560"/>
    </location>
</feature>
<dbReference type="Gene3D" id="3.90.520.10">
    <property type="entry name" value="SMAD MH1 domain"/>
    <property type="match status" value="1"/>
</dbReference>
<feature type="domain" description="MH1" evidence="9">
    <location>
        <begin position="14"/>
        <end position="135"/>
    </location>
</feature>
<evidence type="ECO:0000259" key="9">
    <source>
        <dbReference type="PROSITE" id="PS51075"/>
    </source>
</evidence>
<dbReference type="SMART" id="SM00523">
    <property type="entry name" value="DWA"/>
    <property type="match status" value="1"/>
</dbReference>
<dbReference type="GO" id="GO:0060395">
    <property type="term" value="P:SMAD protein signal transduction"/>
    <property type="evidence" value="ECO:0007669"/>
    <property type="project" value="TreeGrafter"/>
</dbReference>
<evidence type="ECO:0000256" key="2">
    <source>
        <dbReference type="ARBA" id="ARBA00022723"/>
    </source>
</evidence>
<evidence type="ECO:0000256" key="6">
    <source>
        <dbReference type="ARBA" id="ARBA00023242"/>
    </source>
</evidence>
<dbReference type="GO" id="GO:0009791">
    <property type="term" value="P:post-embryonic development"/>
    <property type="evidence" value="ECO:0007669"/>
    <property type="project" value="UniProtKB-ARBA"/>
</dbReference>
<evidence type="ECO:0000313" key="12">
    <source>
        <dbReference type="Proteomes" id="UP000483820"/>
    </source>
</evidence>